<name>A0AAD4E390_9AGAM</name>
<dbReference type="GO" id="GO:0016020">
    <property type="term" value="C:membrane"/>
    <property type="evidence" value="ECO:0007669"/>
    <property type="project" value="UniProtKB-SubCell"/>
</dbReference>
<keyword evidence="5 6" id="KW-0472">Membrane</keyword>
<comment type="subcellular location">
    <subcellularLocation>
        <location evidence="1">Membrane</location>
        <topology evidence="1">Multi-pass membrane protein</topology>
    </subcellularLocation>
</comment>
<sequence length="180" mass="20190">FPTLCATLGYDTTTTLLLCDPPWAFATIVTFALTRSVNHFYRKSHLMGIRGAGRQSCELCFVVIKPLLMKRYLLYSETHRFLMPPLIAGYLLLWGWVDNTFAREPAKRAVAIALINTIGQIGNIVGPCYAWPSKWGGPTYRYSYAISIAAIGISTTMLGGMHLYLKHLNEQIDRNENVKG</sequence>
<dbReference type="EMBL" id="JABBWK010000036">
    <property type="protein sequence ID" value="KAG1898881.1"/>
    <property type="molecule type" value="Genomic_DNA"/>
</dbReference>
<gene>
    <name evidence="7" type="ORF">F5891DRAFT_922627</name>
</gene>
<proteinExistence type="predicted"/>
<keyword evidence="4 6" id="KW-1133">Transmembrane helix</keyword>
<evidence type="ECO:0000256" key="3">
    <source>
        <dbReference type="ARBA" id="ARBA00022692"/>
    </source>
</evidence>
<reference evidence="7" key="1">
    <citation type="journal article" date="2020" name="New Phytol.">
        <title>Comparative genomics reveals dynamic genome evolution in host specialist ectomycorrhizal fungi.</title>
        <authorList>
            <person name="Lofgren L.A."/>
            <person name="Nguyen N.H."/>
            <person name="Vilgalys R."/>
            <person name="Ruytinx J."/>
            <person name="Liao H.L."/>
            <person name="Branco S."/>
            <person name="Kuo A."/>
            <person name="LaButti K."/>
            <person name="Lipzen A."/>
            <person name="Andreopoulos W."/>
            <person name="Pangilinan J."/>
            <person name="Riley R."/>
            <person name="Hundley H."/>
            <person name="Na H."/>
            <person name="Barry K."/>
            <person name="Grigoriev I.V."/>
            <person name="Stajich J.E."/>
            <person name="Kennedy P.G."/>
        </authorList>
    </citation>
    <scope>NUCLEOTIDE SEQUENCE</scope>
    <source>
        <strain evidence="7">FC203</strain>
    </source>
</reference>
<dbReference type="SUPFAM" id="SSF103473">
    <property type="entry name" value="MFS general substrate transporter"/>
    <property type="match status" value="1"/>
</dbReference>
<feature type="transmembrane region" description="Helical" evidence="6">
    <location>
        <begin position="81"/>
        <end position="97"/>
    </location>
</feature>
<evidence type="ECO:0000313" key="7">
    <source>
        <dbReference type="EMBL" id="KAG1898881.1"/>
    </source>
</evidence>
<accession>A0AAD4E390</accession>
<feature type="non-terminal residue" evidence="7">
    <location>
        <position position="1"/>
    </location>
</feature>
<organism evidence="7 8">
    <name type="scientific">Suillus fuscotomentosus</name>
    <dbReference type="NCBI Taxonomy" id="1912939"/>
    <lineage>
        <taxon>Eukaryota</taxon>
        <taxon>Fungi</taxon>
        <taxon>Dikarya</taxon>
        <taxon>Basidiomycota</taxon>
        <taxon>Agaricomycotina</taxon>
        <taxon>Agaricomycetes</taxon>
        <taxon>Agaricomycetidae</taxon>
        <taxon>Boletales</taxon>
        <taxon>Suillineae</taxon>
        <taxon>Suillaceae</taxon>
        <taxon>Suillus</taxon>
    </lineage>
</organism>
<evidence type="ECO:0000313" key="8">
    <source>
        <dbReference type="Proteomes" id="UP001195769"/>
    </source>
</evidence>
<evidence type="ECO:0000256" key="5">
    <source>
        <dbReference type="ARBA" id="ARBA00023136"/>
    </source>
</evidence>
<evidence type="ECO:0000256" key="4">
    <source>
        <dbReference type="ARBA" id="ARBA00022989"/>
    </source>
</evidence>
<keyword evidence="2" id="KW-0813">Transport</keyword>
<feature type="non-terminal residue" evidence="7">
    <location>
        <position position="180"/>
    </location>
</feature>
<dbReference type="RefSeq" id="XP_041224457.1">
    <property type="nucleotide sequence ID" value="XM_041373812.1"/>
</dbReference>
<feature type="transmembrane region" description="Helical" evidence="6">
    <location>
        <begin position="109"/>
        <end position="132"/>
    </location>
</feature>
<protein>
    <submittedName>
        <fullName evidence="7">Uncharacterized protein</fullName>
    </submittedName>
</protein>
<dbReference type="InterPro" id="IPR036259">
    <property type="entry name" value="MFS_trans_sf"/>
</dbReference>
<dbReference type="GO" id="GO:0022857">
    <property type="term" value="F:transmembrane transporter activity"/>
    <property type="evidence" value="ECO:0007669"/>
    <property type="project" value="TreeGrafter"/>
</dbReference>
<feature type="transmembrane region" description="Helical" evidence="6">
    <location>
        <begin position="144"/>
        <end position="165"/>
    </location>
</feature>
<evidence type="ECO:0000256" key="1">
    <source>
        <dbReference type="ARBA" id="ARBA00004141"/>
    </source>
</evidence>
<dbReference type="PANTHER" id="PTHR43791:SF6">
    <property type="entry name" value="TRANSPORTER, PUTATIVE (AFU_ORTHOLOGUE AFUA_1G16690)-RELATED"/>
    <property type="match status" value="1"/>
</dbReference>
<dbReference type="GeneID" id="64668110"/>
<evidence type="ECO:0000256" key="6">
    <source>
        <dbReference type="SAM" id="Phobius"/>
    </source>
</evidence>
<dbReference type="AlphaFoldDB" id="A0AAD4E390"/>
<evidence type="ECO:0000256" key="2">
    <source>
        <dbReference type="ARBA" id="ARBA00022448"/>
    </source>
</evidence>
<dbReference type="PANTHER" id="PTHR43791">
    <property type="entry name" value="PERMEASE-RELATED"/>
    <property type="match status" value="1"/>
</dbReference>
<dbReference type="Proteomes" id="UP001195769">
    <property type="component" value="Unassembled WGS sequence"/>
</dbReference>
<comment type="caution">
    <text evidence="7">The sequence shown here is derived from an EMBL/GenBank/DDBJ whole genome shotgun (WGS) entry which is preliminary data.</text>
</comment>
<keyword evidence="3 6" id="KW-0812">Transmembrane</keyword>
<keyword evidence="8" id="KW-1185">Reference proteome</keyword>